<evidence type="ECO:0000256" key="2">
    <source>
        <dbReference type="ARBA" id="ARBA00022603"/>
    </source>
</evidence>
<dbReference type="CDD" id="cd00351">
    <property type="entry name" value="TS_Pyrimidine_HMase"/>
    <property type="match status" value="1"/>
</dbReference>
<comment type="similarity">
    <text evidence="5">Belongs to the thymidylate synthase family. Archaeal-type ThyA subfamily.</text>
</comment>
<feature type="active site" evidence="5">
    <location>
        <position position="135"/>
    </location>
</feature>
<dbReference type="UniPathway" id="UPA00575"/>
<dbReference type="HAMAP" id="MF_01686">
    <property type="entry name" value="Thymidy_synth_arch"/>
    <property type="match status" value="1"/>
</dbReference>
<dbReference type="PANTHER" id="PTHR11548">
    <property type="entry name" value="THYMIDYLATE SYNTHASE 1"/>
    <property type="match status" value="1"/>
</dbReference>
<comment type="function">
    <text evidence="5">May catalyze the biosynthesis of dTMP using an unknown cosubstrate.</text>
</comment>
<evidence type="ECO:0000256" key="5">
    <source>
        <dbReference type="HAMAP-Rule" id="MF_01686"/>
    </source>
</evidence>
<evidence type="ECO:0000256" key="3">
    <source>
        <dbReference type="ARBA" id="ARBA00022679"/>
    </source>
</evidence>
<dbReference type="GO" id="GO:0006235">
    <property type="term" value="P:dTTP biosynthetic process"/>
    <property type="evidence" value="ECO:0007669"/>
    <property type="project" value="UniProtKB-UniRule"/>
</dbReference>
<dbReference type="InterPro" id="IPR045097">
    <property type="entry name" value="Thymidate_synth/dCMP_Mease"/>
</dbReference>
<dbReference type="RefSeq" id="WP_013099538.1">
    <property type="nucleotide sequence ID" value="NC_014122.1"/>
</dbReference>
<protein>
    <recommendedName>
        <fullName evidence="5">Putative thymidylate synthase</fullName>
        <shortName evidence="5">TS</shortName>
        <shortName evidence="5">TSase</shortName>
        <ecNumber evidence="5">2.1.1.-</ecNumber>
    </recommendedName>
</protein>
<keyword evidence="3 5" id="KW-0808">Transferase</keyword>
<evidence type="ECO:0000256" key="1">
    <source>
        <dbReference type="ARBA" id="ARBA00022490"/>
    </source>
</evidence>
<feature type="domain" description="Thymidylate synthase/dCMP hydroxymethylase" evidence="6">
    <location>
        <begin position="76"/>
        <end position="200"/>
    </location>
</feature>
<gene>
    <name evidence="5" type="primary">thyA</name>
    <name evidence="7" type="ordered locus">Metin_0120</name>
</gene>
<keyword evidence="2 5" id="KW-0489">Methyltransferase</keyword>
<dbReference type="EMBL" id="CP002009">
    <property type="protein sequence ID" value="ADG12792.1"/>
    <property type="molecule type" value="Genomic_DNA"/>
</dbReference>
<comment type="pathway">
    <text evidence="5">Pyrimidine metabolism; dTTP biosynthesis.</text>
</comment>
<proteinExistence type="inferred from homology"/>
<evidence type="ECO:0000259" key="6">
    <source>
        <dbReference type="Pfam" id="PF00303"/>
    </source>
</evidence>
<keyword evidence="4 5" id="KW-0545">Nucleotide biosynthesis</keyword>
<dbReference type="KEGG" id="mif:Metin_0120"/>
<evidence type="ECO:0000313" key="7">
    <source>
        <dbReference type="EMBL" id="ADG12792.1"/>
    </source>
</evidence>
<dbReference type="Pfam" id="PF00303">
    <property type="entry name" value="Thymidylat_synt"/>
    <property type="match status" value="1"/>
</dbReference>
<dbReference type="GO" id="GO:0004799">
    <property type="term" value="F:thymidylate synthase activity"/>
    <property type="evidence" value="ECO:0007669"/>
    <property type="project" value="UniProtKB-UniRule"/>
</dbReference>
<comment type="subcellular location">
    <subcellularLocation>
        <location evidence="5">Cytoplasm</location>
    </subcellularLocation>
</comment>
<dbReference type="InterPro" id="IPR036926">
    <property type="entry name" value="Thymidate_synth/dCMP_Mease_sf"/>
</dbReference>
<dbReference type="AlphaFoldDB" id="D5VQD9"/>
<dbReference type="OrthoDB" id="50118at2157"/>
<evidence type="ECO:0000256" key="4">
    <source>
        <dbReference type="ARBA" id="ARBA00022727"/>
    </source>
</evidence>
<accession>D5VQD9</accession>
<name>D5VQD9_METIM</name>
<dbReference type="Gene3D" id="3.30.572.10">
    <property type="entry name" value="Thymidylate synthase/dCMP hydroxymethylase domain"/>
    <property type="match status" value="1"/>
</dbReference>
<comment type="subunit">
    <text evidence="5">Monomer.</text>
</comment>
<dbReference type="SUPFAM" id="SSF55831">
    <property type="entry name" value="Thymidylate synthase/dCMP hydroxymethylase"/>
    <property type="match status" value="1"/>
</dbReference>
<keyword evidence="1 5" id="KW-0963">Cytoplasm</keyword>
<dbReference type="GO" id="GO:0006231">
    <property type="term" value="P:dTMP biosynthetic process"/>
    <property type="evidence" value="ECO:0007669"/>
    <property type="project" value="UniProtKB-UniRule"/>
</dbReference>
<dbReference type="eggNOG" id="arCOG03214">
    <property type="taxonomic scope" value="Archaea"/>
</dbReference>
<dbReference type="InterPro" id="IPR014620">
    <property type="entry name" value="Thymidylate_synthase_arc"/>
</dbReference>
<keyword evidence="8" id="KW-1185">Reference proteome</keyword>
<reference evidence="7" key="1">
    <citation type="submission" date="2010-04" db="EMBL/GenBank/DDBJ databases">
        <title>Complete sequence of Methanocaldococcus infernus ME.</title>
        <authorList>
            <consortium name="US DOE Joint Genome Institute"/>
            <person name="Lucas S."/>
            <person name="Copeland A."/>
            <person name="Lapidus A."/>
            <person name="Cheng J.-F."/>
            <person name="Bruce D."/>
            <person name="Goodwin L."/>
            <person name="Pitluck S."/>
            <person name="Munk A.C."/>
            <person name="Detter J.C."/>
            <person name="Han C."/>
            <person name="Tapia R."/>
            <person name="Land M."/>
            <person name="Hauser L."/>
            <person name="Kyrpides N."/>
            <person name="Mikhailova N."/>
            <person name="Sieprawska-Lupa M."/>
            <person name="Whitman W.B."/>
            <person name="Woyke T."/>
        </authorList>
    </citation>
    <scope>NUCLEOTIDE SEQUENCE [LARGE SCALE GENOMIC DNA]</scope>
    <source>
        <strain evidence="7">ME</strain>
    </source>
</reference>
<dbReference type="Proteomes" id="UP000002061">
    <property type="component" value="Chromosome"/>
</dbReference>
<evidence type="ECO:0000313" key="8">
    <source>
        <dbReference type="Proteomes" id="UP000002061"/>
    </source>
</evidence>
<sequence>MFIKAPSVAKAYEILVKEILEKGSEMITEDGQRCKELLNVFVKITNPKLKSISSKYPLGKNAIESYKKQLLEGSQNNFTYNYYERIREYPSYDRKLKNDQLSYVIEKLKNNSTSRRAVISLWQPFIDQKVKDVPCLQHIGFQLREDKLIMSVLFRSNDILLAFHSNALGLISLGELVAKSLEVELKEYNHFIYNAHIYIDRDKDYLRRFFNF</sequence>
<dbReference type="EC" id="2.1.1.-" evidence="5"/>
<dbReference type="STRING" id="573063.Metin_0120"/>
<dbReference type="NCBIfam" id="TIGR03283">
    <property type="entry name" value="thy_syn_methano"/>
    <property type="match status" value="1"/>
</dbReference>
<dbReference type="GO" id="GO:0032259">
    <property type="term" value="P:methylation"/>
    <property type="evidence" value="ECO:0007669"/>
    <property type="project" value="UniProtKB-KW"/>
</dbReference>
<dbReference type="HOGENOM" id="CLU_084975_0_0_2"/>
<dbReference type="GO" id="GO:0005829">
    <property type="term" value="C:cytosol"/>
    <property type="evidence" value="ECO:0007669"/>
    <property type="project" value="TreeGrafter"/>
</dbReference>
<dbReference type="PIRSF" id="PIRSF036752">
    <property type="entry name" value="TSase_MJ051"/>
    <property type="match status" value="1"/>
</dbReference>
<dbReference type="GeneID" id="9131119"/>
<dbReference type="PANTHER" id="PTHR11548:SF1">
    <property type="entry name" value="THYMIDYLATE SYNTHASE 1"/>
    <property type="match status" value="1"/>
</dbReference>
<organism evidence="7 8">
    <name type="scientific">Methanocaldococcus infernus (strain DSM 11812 / JCM 15783 / ME)</name>
    <dbReference type="NCBI Taxonomy" id="573063"/>
    <lineage>
        <taxon>Archaea</taxon>
        <taxon>Methanobacteriati</taxon>
        <taxon>Methanobacteriota</taxon>
        <taxon>Methanomada group</taxon>
        <taxon>Methanococci</taxon>
        <taxon>Methanococcales</taxon>
        <taxon>Methanocaldococcaceae</taxon>
        <taxon>Methanocaldococcus</taxon>
    </lineage>
</organism>
<dbReference type="InterPro" id="IPR023451">
    <property type="entry name" value="Thymidate_synth/dCMP_Mease_dom"/>
</dbReference>